<protein>
    <recommendedName>
        <fullName evidence="4">Secreted protein</fullName>
    </recommendedName>
</protein>
<reference evidence="2 3" key="1">
    <citation type="submission" date="2015-03" db="EMBL/GenBank/DDBJ databases">
        <authorList>
            <person name="Urmite Genomes"/>
        </authorList>
    </citation>
    <scope>NUCLEOTIDE SEQUENCE [LARGE SCALE GENOMIC DNA]</scope>
    <source>
        <strain evidence="2 3">CSUR P1491</strain>
    </source>
</reference>
<evidence type="ECO:0000256" key="1">
    <source>
        <dbReference type="SAM" id="SignalP"/>
    </source>
</evidence>
<feature type="chain" id="PRO_5002420552" description="Secreted protein" evidence="1">
    <location>
        <begin position="30"/>
        <end position="165"/>
    </location>
</feature>
<dbReference type="OrthoDB" id="4637980at2"/>
<proteinExistence type="predicted"/>
<dbReference type="STRING" id="141349.BN1232_05102"/>
<gene>
    <name evidence="2" type="ORF">BN1232_05102</name>
</gene>
<keyword evidence="1" id="KW-0732">Signal</keyword>
<dbReference type="AlphaFoldDB" id="A0A0E4H429"/>
<feature type="signal peptide" evidence="1">
    <location>
        <begin position="1"/>
        <end position="29"/>
    </location>
</feature>
<sequence length="165" mass="16766">MRKFTAMLFVGANILAAAIFWGATGVATADASSGGSLVPLTPKFRACDFTWAVNVPTMGKGSGQAVISRAAANRVVAQVELIAAEPGAHYNVRLIQSPRTSAGCGAGDIGVSAGGLDTDGSGAATTTLEGPIAANSTGVWVFVDRPSPHSQTPIDFYTSEIVTPI</sequence>
<accession>A0A0E4H429</accession>
<evidence type="ECO:0000313" key="2">
    <source>
        <dbReference type="EMBL" id="CQD20967.1"/>
    </source>
</evidence>
<dbReference type="EMBL" id="CTEE01000001">
    <property type="protein sequence ID" value="CQD20967.1"/>
    <property type="molecule type" value="Genomic_DNA"/>
</dbReference>
<dbReference type="RefSeq" id="WP_090606745.1">
    <property type="nucleotide sequence ID" value="NZ_CTEE01000001.1"/>
</dbReference>
<dbReference type="Proteomes" id="UP000199251">
    <property type="component" value="Unassembled WGS sequence"/>
</dbReference>
<name>A0A0E4H429_MYCLN</name>
<evidence type="ECO:0008006" key="4">
    <source>
        <dbReference type="Google" id="ProtNLM"/>
    </source>
</evidence>
<evidence type="ECO:0000313" key="3">
    <source>
        <dbReference type="Proteomes" id="UP000199251"/>
    </source>
</evidence>
<organism evidence="2 3">
    <name type="scientific">Mycobacterium lentiflavum</name>
    <dbReference type="NCBI Taxonomy" id="141349"/>
    <lineage>
        <taxon>Bacteria</taxon>
        <taxon>Bacillati</taxon>
        <taxon>Actinomycetota</taxon>
        <taxon>Actinomycetes</taxon>
        <taxon>Mycobacteriales</taxon>
        <taxon>Mycobacteriaceae</taxon>
        <taxon>Mycobacterium</taxon>
        <taxon>Mycobacterium simiae complex</taxon>
    </lineage>
</organism>